<keyword evidence="7" id="KW-0479">Metal-binding</keyword>
<protein>
    <recommendedName>
        <fullName evidence="5 14">Adenine DNA glycosylase</fullName>
        <ecNumber evidence="4 14">3.2.2.31</ecNumber>
    </recommendedName>
</protein>
<dbReference type="EMBL" id="FOHU01000004">
    <property type="protein sequence ID" value="SET10602.1"/>
    <property type="molecule type" value="Genomic_DNA"/>
</dbReference>
<evidence type="ECO:0000256" key="11">
    <source>
        <dbReference type="ARBA" id="ARBA00023014"/>
    </source>
</evidence>
<evidence type="ECO:0000313" key="16">
    <source>
        <dbReference type="EMBL" id="SET10602.1"/>
    </source>
</evidence>
<keyword evidence="12" id="KW-0234">DNA repair</keyword>
<dbReference type="RefSeq" id="WP_090441421.1">
    <property type="nucleotide sequence ID" value="NZ_FOHU01000004.1"/>
</dbReference>
<keyword evidence="9" id="KW-0378">Hydrolase</keyword>
<organism evidence="16 17">
    <name type="scientific">Natronincola peptidivorans</name>
    <dbReference type="NCBI Taxonomy" id="426128"/>
    <lineage>
        <taxon>Bacteria</taxon>
        <taxon>Bacillati</taxon>
        <taxon>Bacillota</taxon>
        <taxon>Clostridia</taxon>
        <taxon>Peptostreptococcales</taxon>
        <taxon>Natronincolaceae</taxon>
        <taxon>Natronincola</taxon>
    </lineage>
</organism>
<evidence type="ECO:0000256" key="12">
    <source>
        <dbReference type="ARBA" id="ARBA00023204"/>
    </source>
</evidence>
<evidence type="ECO:0000256" key="13">
    <source>
        <dbReference type="ARBA" id="ARBA00023295"/>
    </source>
</evidence>
<evidence type="ECO:0000256" key="9">
    <source>
        <dbReference type="ARBA" id="ARBA00022801"/>
    </source>
</evidence>
<sequence length="364" mass="42542">MTKQKQPIKEALNPSTTFKLQQSLIEWYEKNHRKLPWRETKNPYYIWISEVMLQQTRVDTVIDYYHRFIQKFPTIKDLAEAEEEVVLKAWEGLGYYSRGRRIHLAAKIIMDQHDGRIPERYEAILALPGIGPYTAGAIASIAFQQPVPAVDGNVMRVFSRVFHLQEDITLMRTQKHMQQIGEKVVSHRNPSFFNQGLMELGALICTPNFPKCLACPLLQLCKARALGVQEKVPVKQKKPKQKERVMEMALIYKKDKILITKRPKEGLLGDLWGLPGIEQEKDLKAGRSIELELLETYAIKVSNINYLLKKNHVFTHIKWHMLLYEMKLEEEKEIDYPEIKWVNKNQLKLYPLPTAFKKMIPFTE</sequence>
<reference evidence="16 17" key="1">
    <citation type="submission" date="2016-10" db="EMBL/GenBank/DDBJ databases">
        <authorList>
            <person name="de Groot N.N."/>
        </authorList>
    </citation>
    <scope>NUCLEOTIDE SEQUENCE [LARGE SCALE GENOMIC DNA]</scope>
    <source>
        <strain evidence="16 17">DSM 18979</strain>
    </source>
</reference>
<dbReference type="AlphaFoldDB" id="A0A1I0BU75"/>
<dbReference type="InterPro" id="IPR011257">
    <property type="entry name" value="DNA_glycosylase"/>
</dbReference>
<dbReference type="EC" id="3.2.2.31" evidence="4 14"/>
<dbReference type="FunFam" id="1.10.340.30:FF:000002">
    <property type="entry name" value="Adenine DNA glycosylase"/>
    <property type="match status" value="1"/>
</dbReference>
<dbReference type="Pfam" id="PF00633">
    <property type="entry name" value="HHH"/>
    <property type="match status" value="1"/>
</dbReference>
<evidence type="ECO:0000256" key="2">
    <source>
        <dbReference type="ARBA" id="ARBA00002933"/>
    </source>
</evidence>
<evidence type="ECO:0000256" key="10">
    <source>
        <dbReference type="ARBA" id="ARBA00023004"/>
    </source>
</evidence>
<keyword evidence="13 14" id="KW-0326">Glycosidase</keyword>
<dbReference type="InterPro" id="IPR023170">
    <property type="entry name" value="HhH_base_excis_C"/>
</dbReference>
<comment type="catalytic activity">
    <reaction evidence="1 14">
        <text>Hydrolyzes free adenine bases from 7,8-dihydro-8-oxoguanine:adenine mismatched double-stranded DNA, leaving an apurinic site.</text>
        <dbReference type="EC" id="3.2.2.31"/>
    </reaction>
</comment>
<dbReference type="SMART" id="SM00478">
    <property type="entry name" value="ENDO3c"/>
    <property type="match status" value="1"/>
</dbReference>
<keyword evidence="10 14" id="KW-0408">Iron</keyword>
<comment type="cofactor">
    <cofactor evidence="14">
        <name>[4Fe-4S] cluster</name>
        <dbReference type="ChEBI" id="CHEBI:49883"/>
    </cofactor>
    <text evidence="14">Binds 1 [4Fe-4S] cluster.</text>
</comment>
<dbReference type="Pfam" id="PF14815">
    <property type="entry name" value="NUDIX_4"/>
    <property type="match status" value="1"/>
</dbReference>
<dbReference type="GO" id="GO:0035485">
    <property type="term" value="F:adenine/guanine mispair binding"/>
    <property type="evidence" value="ECO:0007669"/>
    <property type="project" value="TreeGrafter"/>
</dbReference>
<comment type="function">
    <text evidence="2">Adenine glycosylase active on G-A mispairs. MutY also corrects error-prone DNA synthesis past GO lesions which are due to the oxidatively damaged form of guanine: 7,8-dihydro-8-oxoguanine (8-oxo-dGTP).</text>
</comment>
<dbReference type="InterPro" id="IPR004036">
    <property type="entry name" value="Endonuclease-III-like_CS2"/>
</dbReference>
<dbReference type="PANTHER" id="PTHR42944:SF1">
    <property type="entry name" value="ADENINE DNA GLYCOSYLASE"/>
    <property type="match status" value="1"/>
</dbReference>
<keyword evidence="8 14" id="KW-0227">DNA damage</keyword>
<proteinExistence type="inferred from homology"/>
<dbReference type="InterPro" id="IPR015797">
    <property type="entry name" value="NUDIX_hydrolase-like_dom_sf"/>
</dbReference>
<dbReference type="GO" id="GO:0051539">
    <property type="term" value="F:4 iron, 4 sulfur cluster binding"/>
    <property type="evidence" value="ECO:0007669"/>
    <property type="project" value="UniProtKB-UniRule"/>
</dbReference>
<dbReference type="Pfam" id="PF00730">
    <property type="entry name" value="HhH-GPD"/>
    <property type="match status" value="1"/>
</dbReference>
<evidence type="ECO:0000256" key="3">
    <source>
        <dbReference type="ARBA" id="ARBA00008343"/>
    </source>
</evidence>
<dbReference type="Gene3D" id="1.10.1670.10">
    <property type="entry name" value="Helix-hairpin-Helix base-excision DNA repair enzymes (C-terminal)"/>
    <property type="match status" value="1"/>
</dbReference>
<feature type="domain" description="HhH-GPD" evidence="15">
    <location>
        <begin position="52"/>
        <end position="203"/>
    </location>
</feature>
<dbReference type="OrthoDB" id="9802365at2"/>
<dbReference type="GO" id="GO:0046872">
    <property type="term" value="F:metal ion binding"/>
    <property type="evidence" value="ECO:0007669"/>
    <property type="project" value="UniProtKB-UniRule"/>
</dbReference>
<evidence type="ECO:0000256" key="8">
    <source>
        <dbReference type="ARBA" id="ARBA00022763"/>
    </source>
</evidence>
<keyword evidence="6" id="KW-0004">4Fe-4S</keyword>
<comment type="similarity">
    <text evidence="3 14">Belongs to the Nth/MutY family.</text>
</comment>
<evidence type="ECO:0000256" key="4">
    <source>
        <dbReference type="ARBA" id="ARBA00012045"/>
    </source>
</evidence>
<dbReference type="GO" id="GO:0034039">
    <property type="term" value="F:8-oxo-7,8-dihydroguanine DNA N-glycosylase activity"/>
    <property type="evidence" value="ECO:0007669"/>
    <property type="project" value="TreeGrafter"/>
</dbReference>
<evidence type="ECO:0000256" key="6">
    <source>
        <dbReference type="ARBA" id="ARBA00022485"/>
    </source>
</evidence>
<dbReference type="PANTHER" id="PTHR42944">
    <property type="entry name" value="ADENINE DNA GLYCOSYLASE"/>
    <property type="match status" value="1"/>
</dbReference>
<dbReference type="Gene3D" id="1.10.340.30">
    <property type="entry name" value="Hypothetical protein, domain 2"/>
    <property type="match status" value="1"/>
</dbReference>
<dbReference type="GO" id="GO:0006298">
    <property type="term" value="P:mismatch repair"/>
    <property type="evidence" value="ECO:0007669"/>
    <property type="project" value="TreeGrafter"/>
</dbReference>
<keyword evidence="17" id="KW-1185">Reference proteome</keyword>
<dbReference type="CDD" id="cd03431">
    <property type="entry name" value="NUDIX_DNA_Glycosylase_C-MutY"/>
    <property type="match status" value="1"/>
</dbReference>
<dbReference type="GO" id="GO:0000701">
    <property type="term" value="F:purine-specific mismatch base pair DNA N-glycosylase activity"/>
    <property type="evidence" value="ECO:0007669"/>
    <property type="project" value="UniProtKB-EC"/>
</dbReference>
<dbReference type="CDD" id="cd00056">
    <property type="entry name" value="ENDO3c"/>
    <property type="match status" value="1"/>
</dbReference>
<dbReference type="GO" id="GO:0032357">
    <property type="term" value="F:oxidized purine DNA binding"/>
    <property type="evidence" value="ECO:0007669"/>
    <property type="project" value="TreeGrafter"/>
</dbReference>
<dbReference type="Proteomes" id="UP000199568">
    <property type="component" value="Unassembled WGS sequence"/>
</dbReference>
<evidence type="ECO:0000259" key="15">
    <source>
        <dbReference type="SMART" id="SM00478"/>
    </source>
</evidence>
<dbReference type="SUPFAM" id="SSF55811">
    <property type="entry name" value="Nudix"/>
    <property type="match status" value="1"/>
</dbReference>
<dbReference type="InterPro" id="IPR029119">
    <property type="entry name" value="MutY_C"/>
</dbReference>
<evidence type="ECO:0000256" key="14">
    <source>
        <dbReference type="RuleBase" id="RU365096"/>
    </source>
</evidence>
<dbReference type="InterPro" id="IPR003265">
    <property type="entry name" value="HhH-GPD_domain"/>
</dbReference>
<dbReference type="Gene3D" id="3.90.79.10">
    <property type="entry name" value="Nucleoside Triphosphate Pyrophosphohydrolase"/>
    <property type="match status" value="1"/>
</dbReference>
<evidence type="ECO:0000313" key="17">
    <source>
        <dbReference type="Proteomes" id="UP000199568"/>
    </source>
</evidence>
<dbReference type="NCBIfam" id="TIGR01084">
    <property type="entry name" value="mutY"/>
    <property type="match status" value="1"/>
</dbReference>
<name>A0A1I0BU75_9FIRM</name>
<dbReference type="InterPro" id="IPR000445">
    <property type="entry name" value="HhH_motif"/>
</dbReference>
<evidence type="ECO:0000256" key="7">
    <source>
        <dbReference type="ARBA" id="ARBA00022723"/>
    </source>
</evidence>
<dbReference type="PROSITE" id="PS01155">
    <property type="entry name" value="ENDONUCLEASE_III_2"/>
    <property type="match status" value="1"/>
</dbReference>
<dbReference type="STRING" id="426128.SAMN05660297_01423"/>
<evidence type="ECO:0000256" key="1">
    <source>
        <dbReference type="ARBA" id="ARBA00000843"/>
    </source>
</evidence>
<dbReference type="InterPro" id="IPR044298">
    <property type="entry name" value="MIG/MutY"/>
</dbReference>
<accession>A0A1I0BU75</accession>
<keyword evidence="11" id="KW-0411">Iron-sulfur</keyword>
<evidence type="ECO:0000256" key="5">
    <source>
        <dbReference type="ARBA" id="ARBA00022023"/>
    </source>
</evidence>
<gene>
    <name evidence="16" type="ORF">SAMN05660297_01423</name>
</gene>
<dbReference type="GO" id="GO:0006284">
    <property type="term" value="P:base-excision repair"/>
    <property type="evidence" value="ECO:0007669"/>
    <property type="project" value="UniProtKB-UniRule"/>
</dbReference>
<dbReference type="InterPro" id="IPR005760">
    <property type="entry name" value="A/G_AdeGlyc_MutY"/>
</dbReference>
<dbReference type="SUPFAM" id="SSF48150">
    <property type="entry name" value="DNA-glycosylase"/>
    <property type="match status" value="1"/>
</dbReference>